<dbReference type="InterPro" id="IPR016159">
    <property type="entry name" value="Cullin_repeat-like_dom_sf"/>
</dbReference>
<evidence type="ECO:0000313" key="2">
    <source>
        <dbReference type="Proteomes" id="UP000797356"/>
    </source>
</evidence>
<dbReference type="EMBL" id="CM017873">
    <property type="protein sequence ID" value="KAG1331738.1"/>
    <property type="molecule type" value="Genomic_DNA"/>
</dbReference>
<accession>A0A8K0I1H2</accession>
<dbReference type="Gene3D" id="1.20.1280.170">
    <property type="entry name" value="Exocyst complex component Exo70"/>
    <property type="match status" value="1"/>
</dbReference>
<comment type="caution">
    <text evidence="1">The sequence shown here is derived from an EMBL/GenBank/DDBJ whole genome shotgun (WGS) entry which is preliminary data.</text>
</comment>
<dbReference type="OrthoDB" id="1922221at2759"/>
<dbReference type="Pfam" id="PF20669">
    <property type="entry name" value="Exo70_N"/>
    <property type="match status" value="1"/>
</dbReference>
<evidence type="ECO:0000313" key="1">
    <source>
        <dbReference type="EMBL" id="KAG1331738.1"/>
    </source>
</evidence>
<keyword evidence="2" id="KW-1185">Reference proteome</keyword>
<dbReference type="Proteomes" id="UP000797356">
    <property type="component" value="Chromosome 2"/>
</dbReference>
<reference evidence="1" key="1">
    <citation type="journal article" date="2017" name="Gigascience">
        <title>The genome draft of coconut (Cocos nucifera).</title>
        <authorList>
            <person name="Xiao Y."/>
            <person name="Xu P."/>
            <person name="Fan H."/>
            <person name="Baudouin L."/>
            <person name="Xia W."/>
            <person name="Bocs S."/>
            <person name="Xu J."/>
            <person name="Li Q."/>
            <person name="Guo A."/>
            <person name="Zhou L."/>
            <person name="Li J."/>
            <person name="Wu Y."/>
            <person name="Ma Z."/>
            <person name="Armero A."/>
            <person name="Issali A.E."/>
            <person name="Liu N."/>
            <person name="Peng M."/>
            <person name="Yang Y."/>
        </authorList>
    </citation>
    <scope>NUCLEOTIDE SEQUENCE</scope>
    <source>
        <tissue evidence="1">Spear leaf of Hainan Tall coconut</tissue>
    </source>
</reference>
<organism evidence="1 2">
    <name type="scientific">Cocos nucifera</name>
    <name type="common">Coconut palm</name>
    <dbReference type="NCBI Taxonomy" id="13894"/>
    <lineage>
        <taxon>Eukaryota</taxon>
        <taxon>Viridiplantae</taxon>
        <taxon>Streptophyta</taxon>
        <taxon>Embryophyta</taxon>
        <taxon>Tracheophyta</taxon>
        <taxon>Spermatophyta</taxon>
        <taxon>Magnoliopsida</taxon>
        <taxon>Liliopsida</taxon>
        <taxon>Arecaceae</taxon>
        <taxon>Arecoideae</taxon>
        <taxon>Cocoseae</taxon>
        <taxon>Attaleinae</taxon>
        <taxon>Cocos</taxon>
    </lineage>
</organism>
<dbReference type="SUPFAM" id="SSF74788">
    <property type="entry name" value="Cullin repeat-like"/>
    <property type="match status" value="1"/>
</dbReference>
<name>A0A8K0I1H2_COCNU</name>
<proteinExistence type="predicted"/>
<sequence length="293" mass="33534">MGAIETLTERAALLRESLQKSQTITDGIVSILGSFDHRLSALEAAMRPTQVRTHAVRIAHENIDKTLKSAEVILGQFDRTREAEIKILKGPHEDVESYLEAVDQLRSVLRFFNSNKSFRSSDGVLGNVNNLLANQWSLIAFLIVFRMPSDHHQGHQGSRVIVIKTHQVPIILSIKPKTQRLLYTHHRLSLLLGFCLYCFGLFLKVTRSAPERSKYQDDLYMELHGVSLKSALNMVIRNATNWYKEVERNVRDVIIWCSKSKDKMVMVNLEKNIKDSAMARIKWRDTRGPVQKT</sequence>
<protein>
    <submittedName>
        <fullName evidence="1">Putative Exocyst complex component EXO70A1-like</fullName>
    </submittedName>
</protein>
<dbReference type="AlphaFoldDB" id="A0A8K0I1H2"/>
<gene>
    <name evidence="1" type="ORF">COCNU_02G017060</name>
</gene>
<reference evidence="1" key="2">
    <citation type="submission" date="2019-07" db="EMBL/GenBank/DDBJ databases">
        <authorList>
            <person name="Yang Y."/>
            <person name="Bocs S."/>
            <person name="Baudouin L."/>
        </authorList>
    </citation>
    <scope>NUCLEOTIDE SEQUENCE</scope>
    <source>
        <tissue evidence="1">Spear leaf of Hainan Tall coconut</tissue>
    </source>
</reference>